<sequence length="336" mass="37155">MNLFYLLGTPQLKTLERLNAMASKKGATPRRIQPQLVTLVGRPPSGDWLFETKFDGYRLMARLDAGVTLITKNGYDWTNRMPSLAQELSGLPVRGVWLDGEIVALDVEGRPAFQPLQLAFSQRQTDDLIYFAFDLLYMDGTDLRPWPVEQRRELLQILLQQCDLEHVRFSPTLEADPASLLASACQLGLEGLVGKRRGSAYSGQRNGDWVKLKCNNRQEFVVLGYTRAGAGIGSLLIGLHDDDGQLQYAGRVHSGFGGRQADQLHARLRHLQRDGAPVTAPPSLKGASVVWVTPELVAEVKFLEITPSGKVRHAVFLGLREDKPAAGISLESNTDL</sequence>
<comment type="similarity">
    <text evidence="1">Belongs to the ATP-dependent DNA ligase family.</text>
</comment>
<evidence type="ECO:0000256" key="4">
    <source>
        <dbReference type="ARBA" id="ARBA00034003"/>
    </source>
</evidence>
<dbReference type="Gene3D" id="3.30.470.30">
    <property type="entry name" value="DNA ligase/mRNA capping enzyme"/>
    <property type="match status" value="1"/>
</dbReference>
<evidence type="ECO:0000256" key="3">
    <source>
        <dbReference type="ARBA" id="ARBA00022598"/>
    </source>
</evidence>
<dbReference type="GO" id="GO:0006310">
    <property type="term" value="P:DNA recombination"/>
    <property type="evidence" value="ECO:0007669"/>
    <property type="project" value="InterPro"/>
</dbReference>
<accession>A0A336TQI7</accession>
<dbReference type="Pfam" id="PF04679">
    <property type="entry name" value="DNA_ligase_A_C"/>
    <property type="match status" value="1"/>
</dbReference>
<gene>
    <name evidence="6" type="primary">ligD</name>
</gene>
<dbReference type="InterPro" id="IPR050191">
    <property type="entry name" value="ATP-dep_DNA_ligase"/>
</dbReference>
<dbReference type="EMBL" id="KU130294">
    <property type="protein sequence ID" value="ALZ46055.1"/>
    <property type="molecule type" value="Genomic_DNA"/>
</dbReference>
<dbReference type="Gene3D" id="3.30.1490.70">
    <property type="match status" value="1"/>
</dbReference>
<feature type="domain" description="ATP-dependent DNA ligase family profile" evidence="5">
    <location>
        <begin position="121"/>
        <end position="268"/>
    </location>
</feature>
<evidence type="ECO:0000313" key="6">
    <source>
        <dbReference type="EMBL" id="ALZ46055.1"/>
    </source>
</evidence>
<dbReference type="GO" id="GO:0003910">
    <property type="term" value="F:DNA ligase (ATP) activity"/>
    <property type="evidence" value="ECO:0007669"/>
    <property type="project" value="UniProtKB-EC"/>
</dbReference>
<dbReference type="AlphaFoldDB" id="A0A336TQI7"/>
<proteinExistence type="inferred from homology"/>
<keyword evidence="6" id="KW-0614">Plasmid</keyword>
<dbReference type="CDD" id="cd07971">
    <property type="entry name" value="OBF_DNA_ligase_LigD"/>
    <property type="match status" value="1"/>
</dbReference>
<dbReference type="InterPro" id="IPR012309">
    <property type="entry name" value="DNA_ligase_ATP-dep_C"/>
</dbReference>
<evidence type="ECO:0000256" key="1">
    <source>
        <dbReference type="ARBA" id="ARBA00007572"/>
    </source>
</evidence>
<dbReference type="RefSeq" id="WP_021263401.1">
    <property type="nucleotide sequence ID" value="NZ_CP138358.1"/>
</dbReference>
<dbReference type="CDD" id="cd07906">
    <property type="entry name" value="Adenylation_DNA_ligase_LigD_LigC"/>
    <property type="match status" value="1"/>
</dbReference>
<evidence type="ECO:0000256" key="2">
    <source>
        <dbReference type="ARBA" id="ARBA00012727"/>
    </source>
</evidence>
<protein>
    <recommendedName>
        <fullName evidence="2">DNA ligase (ATP)</fullName>
        <ecNumber evidence="2">6.5.1.1</ecNumber>
    </recommendedName>
</protein>
<dbReference type="EC" id="6.5.1.1" evidence="2"/>
<dbReference type="Pfam" id="PF01068">
    <property type="entry name" value="DNA_ligase_A_M"/>
    <property type="match status" value="1"/>
</dbReference>
<dbReference type="SUPFAM" id="SSF56091">
    <property type="entry name" value="DNA ligase/mRNA capping enzyme, catalytic domain"/>
    <property type="match status" value="1"/>
</dbReference>
<dbReference type="InterPro" id="IPR012310">
    <property type="entry name" value="DNA_ligase_ATP-dep_cent"/>
</dbReference>
<reference evidence="6" key="1">
    <citation type="journal article" date="2015" name="J. Antimicrob. Chemother.">
        <title>Genetic characterization of a novel blaDIM-2-carrying megaplasmid p12969-DIM from clinical Pseudomonas putida.</title>
        <authorList>
            <person name="Sun F."/>
            <person name="Zhou D."/>
            <person name="Wang Q."/>
            <person name="Feng J."/>
            <person name="Feng W."/>
            <person name="Luo W."/>
            <person name="Liu Y."/>
            <person name="Qiu X."/>
            <person name="Yin Z."/>
            <person name="Xia P."/>
        </authorList>
    </citation>
    <scope>NUCLEOTIDE SEQUENCE</scope>
    <source>
        <strain evidence="6">12969</strain>
        <plasmid evidence="6">p12969-DIM</plasmid>
    </source>
</reference>
<dbReference type="InterPro" id="IPR012340">
    <property type="entry name" value="NA-bd_OB-fold"/>
</dbReference>
<evidence type="ECO:0000259" key="5">
    <source>
        <dbReference type="PROSITE" id="PS50160"/>
    </source>
</evidence>
<keyword evidence="3" id="KW-0436">Ligase</keyword>
<dbReference type="InterPro" id="IPR014146">
    <property type="entry name" value="LigD_ligase_dom"/>
</dbReference>
<geneLocation type="plasmid" evidence="6">
    <name>p12969-DIM</name>
</geneLocation>
<comment type="catalytic activity">
    <reaction evidence="4">
        <text>ATP + (deoxyribonucleotide)n-3'-hydroxyl + 5'-phospho-(deoxyribonucleotide)m = (deoxyribonucleotide)n+m + AMP + diphosphate.</text>
        <dbReference type="EC" id="6.5.1.1"/>
    </reaction>
</comment>
<dbReference type="PANTHER" id="PTHR45674:SF4">
    <property type="entry name" value="DNA LIGASE 1"/>
    <property type="match status" value="1"/>
</dbReference>
<dbReference type="SUPFAM" id="SSF50249">
    <property type="entry name" value="Nucleic acid-binding proteins"/>
    <property type="match status" value="1"/>
</dbReference>
<dbReference type="Gene3D" id="2.40.50.140">
    <property type="entry name" value="Nucleic acid-binding proteins"/>
    <property type="match status" value="1"/>
</dbReference>
<dbReference type="NCBIfam" id="TIGR02779">
    <property type="entry name" value="NHEJ_ligase_lig"/>
    <property type="match status" value="1"/>
</dbReference>
<organism evidence="6">
    <name type="scientific">Pseudomonas putida</name>
    <name type="common">Arthrobacter siderocapsulatus</name>
    <dbReference type="NCBI Taxonomy" id="303"/>
    <lineage>
        <taxon>Bacteria</taxon>
        <taxon>Pseudomonadati</taxon>
        <taxon>Pseudomonadota</taxon>
        <taxon>Gammaproteobacteria</taxon>
        <taxon>Pseudomonadales</taxon>
        <taxon>Pseudomonadaceae</taxon>
        <taxon>Pseudomonas</taxon>
    </lineage>
</organism>
<dbReference type="GO" id="GO:0005524">
    <property type="term" value="F:ATP binding"/>
    <property type="evidence" value="ECO:0007669"/>
    <property type="project" value="InterPro"/>
</dbReference>
<name>A0A336TQI7_PSEPU</name>
<dbReference type="PANTHER" id="PTHR45674">
    <property type="entry name" value="DNA LIGASE 1/3 FAMILY MEMBER"/>
    <property type="match status" value="1"/>
</dbReference>
<dbReference type="PROSITE" id="PS50160">
    <property type="entry name" value="DNA_LIGASE_A3"/>
    <property type="match status" value="1"/>
</dbReference>
<dbReference type="GO" id="GO:0006281">
    <property type="term" value="P:DNA repair"/>
    <property type="evidence" value="ECO:0007669"/>
    <property type="project" value="InterPro"/>
</dbReference>